<reference evidence="2 3" key="1">
    <citation type="journal article" date="2010" name="J. Bacteriol.">
        <title>Genome sequence of the oligotrophic marine Gammaproteobacterium HTCC2143, isolated from the Oregon Coast.</title>
        <authorList>
            <person name="Oh H.M."/>
            <person name="Kang I."/>
            <person name="Ferriera S."/>
            <person name="Giovannoni S.J."/>
            <person name="Cho J.C."/>
        </authorList>
    </citation>
    <scope>NUCLEOTIDE SEQUENCE [LARGE SCALE GENOMIC DNA]</scope>
    <source>
        <strain evidence="2 3">HTCC2143</strain>
    </source>
</reference>
<evidence type="ECO:0000313" key="2">
    <source>
        <dbReference type="EMBL" id="EAW30485.1"/>
    </source>
</evidence>
<protein>
    <submittedName>
        <fullName evidence="2">Uncharacterized protein</fullName>
    </submittedName>
</protein>
<sequence>MPLTLRSENAEGKRGSSFENTEQEELISGLKKATNGAAKSPF</sequence>
<keyword evidence="3" id="KW-1185">Reference proteome</keyword>
<dbReference type="EMBL" id="AAVT01000008">
    <property type="protein sequence ID" value="EAW30485.1"/>
    <property type="molecule type" value="Genomic_DNA"/>
</dbReference>
<organism evidence="2 3">
    <name type="scientific">marine gamma proteobacterium HTCC2143</name>
    <dbReference type="NCBI Taxonomy" id="247633"/>
    <lineage>
        <taxon>Bacteria</taxon>
        <taxon>Pseudomonadati</taxon>
        <taxon>Pseudomonadota</taxon>
        <taxon>Gammaproteobacteria</taxon>
        <taxon>Cellvibrionales</taxon>
        <taxon>Spongiibacteraceae</taxon>
        <taxon>BD1-7 clade</taxon>
    </lineage>
</organism>
<gene>
    <name evidence="2" type="ORF">GP2143_09775</name>
</gene>
<proteinExistence type="predicted"/>
<feature type="region of interest" description="Disordered" evidence="1">
    <location>
        <begin position="1"/>
        <end position="42"/>
    </location>
</feature>
<dbReference type="AlphaFoldDB" id="A0YFS1"/>
<dbReference type="Proteomes" id="UP000004931">
    <property type="component" value="Unassembled WGS sequence"/>
</dbReference>
<accession>A0YFS1</accession>
<dbReference type="STRING" id="247633.GP2143_09775"/>
<evidence type="ECO:0000256" key="1">
    <source>
        <dbReference type="SAM" id="MobiDB-lite"/>
    </source>
</evidence>
<comment type="caution">
    <text evidence="2">The sequence shown here is derived from an EMBL/GenBank/DDBJ whole genome shotgun (WGS) entry which is preliminary data.</text>
</comment>
<name>A0YFS1_9GAMM</name>
<evidence type="ECO:0000313" key="3">
    <source>
        <dbReference type="Proteomes" id="UP000004931"/>
    </source>
</evidence>